<organism evidence="2 3">
    <name type="scientific">Nonomuraea longispora</name>
    <dbReference type="NCBI Taxonomy" id="1848320"/>
    <lineage>
        <taxon>Bacteria</taxon>
        <taxon>Bacillati</taxon>
        <taxon>Actinomycetota</taxon>
        <taxon>Actinomycetes</taxon>
        <taxon>Streptosporangiales</taxon>
        <taxon>Streptosporangiaceae</taxon>
        <taxon>Nonomuraea</taxon>
    </lineage>
</organism>
<keyword evidence="2" id="KW-0808">Transferase</keyword>
<sequence length="55" mass="5797">MKRVALGAGLAFAIGLVLIAGGAHFQRGLPEWWMVGPLALTCAGVLVRRRTPLLA</sequence>
<reference evidence="2 3" key="1">
    <citation type="submission" date="2019-02" db="EMBL/GenBank/DDBJ databases">
        <title>Draft genome sequences of novel Actinobacteria.</title>
        <authorList>
            <person name="Sahin N."/>
            <person name="Ay H."/>
            <person name="Saygin H."/>
        </authorList>
    </citation>
    <scope>NUCLEOTIDE SEQUENCE [LARGE SCALE GENOMIC DNA]</scope>
    <source>
        <strain evidence="2 3">KC201</strain>
    </source>
</reference>
<evidence type="ECO:0000313" key="2">
    <source>
        <dbReference type="EMBL" id="TDC11377.1"/>
    </source>
</evidence>
<accession>A0A4R4NTV5</accession>
<keyword evidence="2" id="KW-0418">Kinase</keyword>
<keyword evidence="1" id="KW-1133">Transmembrane helix</keyword>
<evidence type="ECO:0000256" key="1">
    <source>
        <dbReference type="SAM" id="Phobius"/>
    </source>
</evidence>
<proteinExistence type="predicted"/>
<name>A0A4R4NTV5_9ACTN</name>
<keyword evidence="1" id="KW-0812">Transmembrane</keyword>
<evidence type="ECO:0000313" key="3">
    <source>
        <dbReference type="Proteomes" id="UP000295157"/>
    </source>
</evidence>
<keyword evidence="3" id="KW-1185">Reference proteome</keyword>
<feature type="non-terminal residue" evidence="2">
    <location>
        <position position="55"/>
    </location>
</feature>
<keyword evidence="1" id="KW-0472">Membrane</keyword>
<dbReference type="GO" id="GO:0016301">
    <property type="term" value="F:kinase activity"/>
    <property type="evidence" value="ECO:0007669"/>
    <property type="project" value="UniProtKB-KW"/>
</dbReference>
<feature type="transmembrane region" description="Helical" evidence="1">
    <location>
        <begin position="32"/>
        <end position="48"/>
    </location>
</feature>
<dbReference type="EMBL" id="SMJZ01000001">
    <property type="protein sequence ID" value="TDC11377.1"/>
    <property type="molecule type" value="Genomic_DNA"/>
</dbReference>
<protein>
    <submittedName>
        <fullName evidence="2">Two-component sensor histidine kinase</fullName>
    </submittedName>
</protein>
<gene>
    <name evidence="2" type="ORF">E1267_00005</name>
</gene>
<dbReference type="Proteomes" id="UP000295157">
    <property type="component" value="Unassembled WGS sequence"/>
</dbReference>
<dbReference type="AlphaFoldDB" id="A0A4R4NTV5"/>
<comment type="caution">
    <text evidence="2">The sequence shown here is derived from an EMBL/GenBank/DDBJ whole genome shotgun (WGS) entry which is preliminary data.</text>
</comment>